<reference evidence="7" key="1">
    <citation type="submission" date="2016-02" db="EMBL/GenBank/DDBJ databases">
        <authorList>
            <person name="Dunlap C."/>
        </authorList>
    </citation>
    <scope>NUCLEOTIDE SEQUENCE [LARGE SCALE GENOMIC DNA]</scope>
    <source>
        <strain evidence="7">NRRL B-41092</strain>
    </source>
</reference>
<evidence type="ECO:0000256" key="3">
    <source>
        <dbReference type="ARBA" id="ARBA00038412"/>
    </source>
</evidence>
<organism evidence="6 7">
    <name type="scientific">Bacillus nakamurai</name>
    <dbReference type="NCBI Taxonomy" id="1793963"/>
    <lineage>
        <taxon>Bacteria</taxon>
        <taxon>Bacillati</taxon>
        <taxon>Bacillota</taxon>
        <taxon>Bacilli</taxon>
        <taxon>Bacillales</taxon>
        <taxon>Bacillaceae</taxon>
        <taxon>Bacillus</taxon>
    </lineage>
</organism>
<comment type="similarity">
    <text evidence="3">Belongs to the HNH nuclease family.</text>
</comment>
<dbReference type="PANTHER" id="PTHR41286:SF1">
    <property type="entry name" value="HNH NUCLEASE YAJD-RELATED"/>
    <property type="match status" value="1"/>
</dbReference>
<evidence type="ECO:0000259" key="5">
    <source>
        <dbReference type="SMART" id="SM00507"/>
    </source>
</evidence>
<dbReference type="Gene3D" id="1.10.30.50">
    <property type="match status" value="1"/>
</dbReference>
<dbReference type="GO" id="GO:0008270">
    <property type="term" value="F:zinc ion binding"/>
    <property type="evidence" value="ECO:0007669"/>
    <property type="project" value="InterPro"/>
</dbReference>
<keyword evidence="6" id="KW-0255">Endonuclease</keyword>
<accession>A0A150F3Q5</accession>
<sequence length="104" mass="12347">MARQRDELDKIYNTARWKRVRKVVLIRDGYLCCECRRRGLITEANTVHHIIALRDDPSRAFDLDNLETICLECHNREHPERSGGEKKKKRSENVFKFYGNNEIS</sequence>
<keyword evidence="2" id="KW-0378">Hydrolase</keyword>
<evidence type="ECO:0000256" key="2">
    <source>
        <dbReference type="ARBA" id="ARBA00022801"/>
    </source>
</evidence>
<dbReference type="RefSeq" id="WP_058906235.1">
    <property type="nucleotide sequence ID" value="NZ_JAJJBV010000018.1"/>
</dbReference>
<gene>
    <name evidence="6" type="ORF">AXI58_03355</name>
</gene>
<dbReference type="CDD" id="cd00085">
    <property type="entry name" value="HNHc"/>
    <property type="match status" value="1"/>
</dbReference>
<dbReference type="Pfam" id="PF01844">
    <property type="entry name" value="HNH"/>
    <property type="match status" value="1"/>
</dbReference>
<dbReference type="GO" id="GO:0016787">
    <property type="term" value="F:hydrolase activity"/>
    <property type="evidence" value="ECO:0007669"/>
    <property type="project" value="UniProtKB-KW"/>
</dbReference>
<dbReference type="GO" id="GO:0004519">
    <property type="term" value="F:endonuclease activity"/>
    <property type="evidence" value="ECO:0007669"/>
    <property type="project" value="UniProtKB-KW"/>
</dbReference>
<dbReference type="InterPro" id="IPR003615">
    <property type="entry name" value="HNH_nuc"/>
</dbReference>
<keyword evidence="1" id="KW-0540">Nuclease</keyword>
<dbReference type="EMBL" id="LSBA01000036">
    <property type="protein sequence ID" value="KXZ15308.1"/>
    <property type="molecule type" value="Genomic_DNA"/>
</dbReference>
<dbReference type="STRING" id="1793963.AXI58_03355"/>
<evidence type="ECO:0000256" key="1">
    <source>
        <dbReference type="ARBA" id="ARBA00022722"/>
    </source>
</evidence>
<dbReference type="GO" id="GO:0005829">
    <property type="term" value="C:cytosol"/>
    <property type="evidence" value="ECO:0007669"/>
    <property type="project" value="TreeGrafter"/>
</dbReference>
<protein>
    <recommendedName>
        <fullName evidence="4">Putative HNH nuclease YajD</fullName>
    </recommendedName>
</protein>
<dbReference type="InterPro" id="IPR002711">
    <property type="entry name" value="HNH"/>
</dbReference>
<evidence type="ECO:0000313" key="7">
    <source>
        <dbReference type="Proteomes" id="UP000075430"/>
    </source>
</evidence>
<dbReference type="GO" id="GO:0003676">
    <property type="term" value="F:nucleic acid binding"/>
    <property type="evidence" value="ECO:0007669"/>
    <property type="project" value="InterPro"/>
</dbReference>
<dbReference type="SMART" id="SM00507">
    <property type="entry name" value="HNHc"/>
    <property type="match status" value="1"/>
</dbReference>
<proteinExistence type="inferred from homology"/>
<dbReference type="AlphaFoldDB" id="A0A150F3Q5"/>
<dbReference type="PANTHER" id="PTHR41286">
    <property type="entry name" value="HNH NUCLEASE YAJD-RELATED"/>
    <property type="match status" value="1"/>
</dbReference>
<evidence type="ECO:0000256" key="4">
    <source>
        <dbReference type="ARBA" id="ARBA00040194"/>
    </source>
</evidence>
<comment type="caution">
    <text evidence="6">The sequence shown here is derived from an EMBL/GenBank/DDBJ whole genome shotgun (WGS) entry which is preliminary data.</text>
</comment>
<dbReference type="OrthoDB" id="9811997at2"/>
<evidence type="ECO:0000313" key="6">
    <source>
        <dbReference type="EMBL" id="KXZ15308.1"/>
    </source>
</evidence>
<feature type="domain" description="HNH nuclease" evidence="5">
    <location>
        <begin position="19"/>
        <end position="75"/>
    </location>
</feature>
<name>A0A150F3Q5_9BACI</name>
<dbReference type="Proteomes" id="UP000075430">
    <property type="component" value="Unassembled WGS sequence"/>
</dbReference>
<keyword evidence="7" id="KW-1185">Reference proteome</keyword>